<accession>A0A8D8RD56</accession>
<protein>
    <submittedName>
        <fullName evidence="2">Uncharacterized protein</fullName>
    </submittedName>
</protein>
<organism evidence="2">
    <name type="scientific">Cacopsylla melanoneura</name>
    <dbReference type="NCBI Taxonomy" id="428564"/>
    <lineage>
        <taxon>Eukaryota</taxon>
        <taxon>Metazoa</taxon>
        <taxon>Ecdysozoa</taxon>
        <taxon>Arthropoda</taxon>
        <taxon>Hexapoda</taxon>
        <taxon>Insecta</taxon>
        <taxon>Pterygota</taxon>
        <taxon>Neoptera</taxon>
        <taxon>Paraneoptera</taxon>
        <taxon>Hemiptera</taxon>
        <taxon>Sternorrhyncha</taxon>
        <taxon>Psylloidea</taxon>
        <taxon>Psyllidae</taxon>
        <taxon>Psyllinae</taxon>
        <taxon>Cacopsylla</taxon>
    </lineage>
</organism>
<keyword evidence="1" id="KW-0812">Transmembrane</keyword>
<reference evidence="2" key="1">
    <citation type="submission" date="2021-05" db="EMBL/GenBank/DDBJ databases">
        <authorList>
            <person name="Alioto T."/>
            <person name="Alioto T."/>
            <person name="Gomez Garrido J."/>
        </authorList>
    </citation>
    <scope>NUCLEOTIDE SEQUENCE</scope>
</reference>
<keyword evidence="1" id="KW-0472">Membrane</keyword>
<evidence type="ECO:0000313" key="2">
    <source>
        <dbReference type="EMBL" id="CAG6648516.1"/>
    </source>
</evidence>
<evidence type="ECO:0000256" key="1">
    <source>
        <dbReference type="SAM" id="Phobius"/>
    </source>
</evidence>
<dbReference type="AlphaFoldDB" id="A0A8D8RD56"/>
<name>A0A8D8RD56_9HEMI</name>
<feature type="transmembrane region" description="Helical" evidence="1">
    <location>
        <begin position="90"/>
        <end position="111"/>
    </location>
</feature>
<feature type="transmembrane region" description="Helical" evidence="1">
    <location>
        <begin position="59"/>
        <end position="78"/>
    </location>
</feature>
<keyword evidence="1" id="KW-1133">Transmembrane helix</keyword>
<dbReference type="EMBL" id="HBUF01152457">
    <property type="protein sequence ID" value="CAG6648516.1"/>
    <property type="molecule type" value="Transcribed_RNA"/>
</dbReference>
<sequence>MSLWKALIKHIFSSSVFMIKSLSCWNFSSAKRNILLSLAISLSCASSSCRRLASSPFVFVIRSLLLFSSFCIVSTFIFNSSVSLLSSMSLWSSFTSSLTLSFSLLICLFLCSISPMSALRFSSCLFFLSCKILTSS</sequence>
<proteinExistence type="predicted"/>